<keyword evidence="2" id="KW-0732">Signal</keyword>
<feature type="transmembrane region" description="Helical" evidence="1">
    <location>
        <begin position="309"/>
        <end position="331"/>
    </location>
</feature>
<feature type="transmembrane region" description="Helical" evidence="1">
    <location>
        <begin position="281"/>
        <end position="297"/>
    </location>
</feature>
<feature type="transmembrane region" description="Helical" evidence="1">
    <location>
        <begin position="204"/>
        <end position="222"/>
    </location>
</feature>
<keyword evidence="4" id="KW-1185">Reference proteome</keyword>
<dbReference type="EMBL" id="CM026425">
    <property type="protein sequence ID" value="KAG0576981.1"/>
    <property type="molecule type" value="Genomic_DNA"/>
</dbReference>
<dbReference type="AlphaFoldDB" id="A0A8T0I2F4"/>
<protein>
    <submittedName>
        <fullName evidence="3">Uncharacterized protein</fullName>
    </submittedName>
</protein>
<feature type="signal peptide" evidence="2">
    <location>
        <begin position="1"/>
        <end position="24"/>
    </location>
</feature>
<sequence>MNFFRVVAVLALIFLFCLDLVTLAAGSGPDTLARPPVWNFTMAQCSLFRNEAVLRPFFYMWPESIKDVPFRYCCEYQPSGNLSPTSFNLSLYSNGPGNDSNTLIPAPYYDLGIIDKNISVYILPHFGWAGLPFRLRAPYRPPLYCEASDLYRLYKHRLGKASFQALIIAAVLVVILLVCYLLSRVASLICARRTFDGKIPWGELFLDSCHVVLLAFVGTFLIEAIGHSDIREWRSQLMYNSGIVYWLLTVLAVSSSAVRHGFHTAKLDKKKKMVELQAKKLFAQFAALFMMCTYLSLVEDVTGRRLDSVAGLTLGVVLGAAGFSVMEYEWYAYLHTILRIRDKEYLECRICGAPKCEICCHEAAAALGAGRAGLGQRG</sequence>
<reference evidence="3" key="1">
    <citation type="submission" date="2020-06" db="EMBL/GenBank/DDBJ databases">
        <title>WGS assembly of Ceratodon purpureus strain R40.</title>
        <authorList>
            <person name="Carey S.B."/>
            <person name="Jenkins J."/>
            <person name="Shu S."/>
            <person name="Lovell J.T."/>
            <person name="Sreedasyam A."/>
            <person name="Maumus F."/>
            <person name="Tiley G.P."/>
            <person name="Fernandez-Pozo N."/>
            <person name="Barry K."/>
            <person name="Chen C."/>
            <person name="Wang M."/>
            <person name="Lipzen A."/>
            <person name="Daum C."/>
            <person name="Saski C.A."/>
            <person name="Payton A.C."/>
            <person name="Mcbreen J.C."/>
            <person name="Conrad R.E."/>
            <person name="Kollar L.M."/>
            <person name="Olsson S."/>
            <person name="Huttunen S."/>
            <person name="Landis J.B."/>
            <person name="Wickett N.J."/>
            <person name="Johnson M.G."/>
            <person name="Rensing S.A."/>
            <person name="Grimwood J."/>
            <person name="Schmutz J."/>
            <person name="Mcdaniel S.F."/>
        </authorList>
    </citation>
    <scope>NUCLEOTIDE SEQUENCE</scope>
    <source>
        <strain evidence="3">R40</strain>
    </source>
</reference>
<dbReference type="Proteomes" id="UP000822688">
    <property type="component" value="Chromosome 5"/>
</dbReference>
<accession>A0A8T0I2F4</accession>
<keyword evidence="1" id="KW-0812">Transmembrane</keyword>
<keyword evidence="1" id="KW-1133">Transmembrane helix</keyword>
<keyword evidence="1" id="KW-0472">Membrane</keyword>
<evidence type="ECO:0000256" key="2">
    <source>
        <dbReference type="SAM" id="SignalP"/>
    </source>
</evidence>
<evidence type="ECO:0000256" key="1">
    <source>
        <dbReference type="SAM" id="Phobius"/>
    </source>
</evidence>
<feature type="transmembrane region" description="Helical" evidence="1">
    <location>
        <begin position="161"/>
        <end position="183"/>
    </location>
</feature>
<evidence type="ECO:0000313" key="3">
    <source>
        <dbReference type="EMBL" id="KAG0576981.1"/>
    </source>
</evidence>
<proteinExistence type="predicted"/>
<name>A0A8T0I2F4_CERPU</name>
<feature type="chain" id="PRO_5035864751" evidence="2">
    <location>
        <begin position="25"/>
        <end position="378"/>
    </location>
</feature>
<organism evidence="3 4">
    <name type="scientific">Ceratodon purpureus</name>
    <name type="common">Fire moss</name>
    <name type="synonym">Dicranum purpureum</name>
    <dbReference type="NCBI Taxonomy" id="3225"/>
    <lineage>
        <taxon>Eukaryota</taxon>
        <taxon>Viridiplantae</taxon>
        <taxon>Streptophyta</taxon>
        <taxon>Embryophyta</taxon>
        <taxon>Bryophyta</taxon>
        <taxon>Bryophytina</taxon>
        <taxon>Bryopsida</taxon>
        <taxon>Dicranidae</taxon>
        <taxon>Pseudoditrichales</taxon>
        <taxon>Ditrichaceae</taxon>
        <taxon>Ceratodon</taxon>
    </lineage>
</organism>
<gene>
    <name evidence="3" type="ORF">KC19_5G123000</name>
</gene>
<feature type="transmembrane region" description="Helical" evidence="1">
    <location>
        <begin position="242"/>
        <end position="260"/>
    </location>
</feature>
<comment type="caution">
    <text evidence="3">The sequence shown here is derived from an EMBL/GenBank/DDBJ whole genome shotgun (WGS) entry which is preliminary data.</text>
</comment>
<evidence type="ECO:0000313" key="4">
    <source>
        <dbReference type="Proteomes" id="UP000822688"/>
    </source>
</evidence>